<evidence type="ECO:0000313" key="2">
    <source>
        <dbReference type="EnsemblPlants" id="KQK93993"/>
    </source>
</evidence>
<organism evidence="2 3">
    <name type="scientific">Setaria italica</name>
    <name type="common">Foxtail millet</name>
    <name type="synonym">Panicum italicum</name>
    <dbReference type="NCBI Taxonomy" id="4555"/>
    <lineage>
        <taxon>Eukaryota</taxon>
        <taxon>Viridiplantae</taxon>
        <taxon>Streptophyta</taxon>
        <taxon>Embryophyta</taxon>
        <taxon>Tracheophyta</taxon>
        <taxon>Spermatophyta</taxon>
        <taxon>Magnoliopsida</taxon>
        <taxon>Liliopsida</taxon>
        <taxon>Poales</taxon>
        <taxon>Poaceae</taxon>
        <taxon>PACMAD clade</taxon>
        <taxon>Panicoideae</taxon>
        <taxon>Panicodae</taxon>
        <taxon>Paniceae</taxon>
        <taxon>Cenchrinae</taxon>
        <taxon>Setaria</taxon>
    </lineage>
</organism>
<sequence length="205" mass="22880">MTLSESPPPAVSKAEEEQTMPALQNPVNIPDPQMKGTDPLEAVPLRMVLVPYGGKEPIPFDKNMLGHLRDQSVPIKQQSVRDGKQEVEIPQSLKSLKNYEEGDWKAFVNPRAYGCHKDWTYEHRLYRREFRSKPDVKEFLETNGPATGMFRGTKLQKKKIVGPGADGPAGKAKSTRGRKAANYATENVSLGPSRSIRPDMPHGFL</sequence>
<feature type="compositionally biased region" description="Low complexity" evidence="1">
    <location>
        <begin position="162"/>
        <end position="172"/>
    </location>
</feature>
<feature type="compositionally biased region" description="Pro residues" evidence="1">
    <location>
        <begin position="1"/>
        <end position="10"/>
    </location>
</feature>
<feature type="region of interest" description="Disordered" evidence="1">
    <location>
        <begin position="1"/>
        <end position="38"/>
    </location>
</feature>
<dbReference type="HOGENOM" id="CLU_088738_0_0_1"/>
<dbReference type="InParanoid" id="K3ZJW0"/>
<dbReference type="AlphaFoldDB" id="K3ZJW0"/>
<feature type="compositionally biased region" description="Basic and acidic residues" evidence="1">
    <location>
        <begin position="196"/>
        <end position="205"/>
    </location>
</feature>
<accession>K3ZJW0</accession>
<dbReference type="eggNOG" id="ENOG502R3P4">
    <property type="taxonomic scope" value="Eukaryota"/>
</dbReference>
<dbReference type="Gramene" id="KQK93993">
    <property type="protein sequence ID" value="KQK93993"/>
    <property type="gene ID" value="SETIT_026865mg"/>
</dbReference>
<reference evidence="2" key="2">
    <citation type="submission" date="2018-08" db="UniProtKB">
        <authorList>
            <consortium name="EnsemblPlants"/>
        </authorList>
    </citation>
    <scope>IDENTIFICATION</scope>
    <source>
        <strain evidence="2">Yugu1</strain>
    </source>
</reference>
<dbReference type="FunCoup" id="K3ZJW0">
    <property type="interactions" value="626"/>
</dbReference>
<protein>
    <submittedName>
        <fullName evidence="2">Uncharacterized protein</fullName>
    </submittedName>
</protein>
<dbReference type="EnsemblPlants" id="KQK93993">
    <property type="protein sequence ID" value="KQK93993"/>
    <property type="gene ID" value="SETIT_026865mg"/>
</dbReference>
<dbReference type="Proteomes" id="UP000004995">
    <property type="component" value="Unassembled WGS sequence"/>
</dbReference>
<reference evidence="3" key="1">
    <citation type="journal article" date="2012" name="Nat. Biotechnol.">
        <title>Reference genome sequence of the model plant Setaria.</title>
        <authorList>
            <person name="Bennetzen J.L."/>
            <person name="Schmutz J."/>
            <person name="Wang H."/>
            <person name="Percifield R."/>
            <person name="Hawkins J."/>
            <person name="Pontaroli A.C."/>
            <person name="Estep M."/>
            <person name="Feng L."/>
            <person name="Vaughn J.N."/>
            <person name="Grimwood J."/>
            <person name="Jenkins J."/>
            <person name="Barry K."/>
            <person name="Lindquist E."/>
            <person name="Hellsten U."/>
            <person name="Deshpande S."/>
            <person name="Wang X."/>
            <person name="Wu X."/>
            <person name="Mitros T."/>
            <person name="Triplett J."/>
            <person name="Yang X."/>
            <person name="Ye C.Y."/>
            <person name="Mauro-Herrera M."/>
            <person name="Wang L."/>
            <person name="Li P."/>
            <person name="Sharma M."/>
            <person name="Sharma R."/>
            <person name="Ronald P.C."/>
            <person name="Panaud O."/>
            <person name="Kellogg E.A."/>
            <person name="Brutnell T.P."/>
            <person name="Doust A.N."/>
            <person name="Tuskan G.A."/>
            <person name="Rokhsar D."/>
            <person name="Devos K.M."/>
        </authorList>
    </citation>
    <scope>NUCLEOTIDE SEQUENCE [LARGE SCALE GENOMIC DNA]</scope>
    <source>
        <strain evidence="3">cv. Yugu1</strain>
    </source>
</reference>
<evidence type="ECO:0000313" key="3">
    <source>
        <dbReference type="Proteomes" id="UP000004995"/>
    </source>
</evidence>
<proteinExistence type="predicted"/>
<dbReference type="OMA" id="GHKDWFY"/>
<keyword evidence="3" id="KW-1185">Reference proteome</keyword>
<dbReference type="EMBL" id="AGNK02004733">
    <property type="status" value="NOT_ANNOTATED_CDS"/>
    <property type="molecule type" value="Genomic_DNA"/>
</dbReference>
<evidence type="ECO:0000256" key="1">
    <source>
        <dbReference type="SAM" id="MobiDB-lite"/>
    </source>
</evidence>
<feature type="region of interest" description="Disordered" evidence="1">
    <location>
        <begin position="158"/>
        <end position="205"/>
    </location>
</feature>
<name>K3ZJW0_SETIT</name>